<proteinExistence type="predicted"/>
<comment type="caution">
    <text evidence="2">The sequence shown here is derived from an EMBL/GenBank/DDBJ whole genome shotgun (WGS) entry which is preliminary data.</text>
</comment>
<dbReference type="Proteomes" id="UP001166293">
    <property type="component" value="Unassembled WGS sequence"/>
</dbReference>
<evidence type="ECO:0000313" key="3">
    <source>
        <dbReference type="Proteomes" id="UP001166293"/>
    </source>
</evidence>
<evidence type="ECO:0000313" key="2">
    <source>
        <dbReference type="EMBL" id="MBV2361335.1"/>
    </source>
</evidence>
<accession>A0ABS6NCP9</accession>
<name>A0ABS6NCP9_9RHOB</name>
<sequence length="114" mass="12584">MTALITAKTEGGRLEEQREEIAETLAQLAEDIRALRARLKDGEVEKPSEAVRLMADLRYWLRAARETEAELETIKRKQAGIAGEYGLDLDAARIAIGCRLDSLRACCAEAEIPG</sequence>
<feature type="coiled-coil region" evidence="1">
    <location>
        <begin position="11"/>
        <end position="45"/>
    </location>
</feature>
<evidence type="ECO:0000256" key="1">
    <source>
        <dbReference type="SAM" id="Coils"/>
    </source>
</evidence>
<gene>
    <name evidence="2" type="ORF">KUH32_16340</name>
</gene>
<organism evidence="2 3">
    <name type="scientific">Thalassococcus arenae</name>
    <dbReference type="NCBI Taxonomy" id="2851652"/>
    <lineage>
        <taxon>Bacteria</taxon>
        <taxon>Pseudomonadati</taxon>
        <taxon>Pseudomonadota</taxon>
        <taxon>Alphaproteobacteria</taxon>
        <taxon>Rhodobacterales</taxon>
        <taxon>Roseobacteraceae</taxon>
        <taxon>Thalassococcus</taxon>
    </lineage>
</organism>
<dbReference type="RefSeq" id="WP_217779659.1">
    <property type="nucleotide sequence ID" value="NZ_JAHRWL010000002.1"/>
</dbReference>
<keyword evidence="1" id="KW-0175">Coiled coil</keyword>
<reference evidence="2" key="1">
    <citation type="submission" date="2021-06" db="EMBL/GenBank/DDBJ databases">
        <title>Thalassococcus sp. CAU 1522 isolated from sea sand, Republic of Korea.</title>
        <authorList>
            <person name="Kim W."/>
        </authorList>
    </citation>
    <scope>NUCLEOTIDE SEQUENCE</scope>
    <source>
        <strain evidence="2">CAU 1522</strain>
    </source>
</reference>
<dbReference type="EMBL" id="JAHRWL010000002">
    <property type="protein sequence ID" value="MBV2361335.1"/>
    <property type="molecule type" value="Genomic_DNA"/>
</dbReference>
<protein>
    <submittedName>
        <fullName evidence="2">Uncharacterized protein</fullName>
    </submittedName>
</protein>
<keyword evidence="3" id="KW-1185">Reference proteome</keyword>